<feature type="region of interest" description="Disordered" evidence="3">
    <location>
        <begin position="1085"/>
        <end position="1109"/>
    </location>
</feature>
<feature type="compositionally biased region" description="Pro residues" evidence="3">
    <location>
        <begin position="1539"/>
        <end position="1548"/>
    </location>
</feature>
<reference evidence="5" key="1">
    <citation type="submission" date="2016-06" db="EMBL/GenBank/DDBJ databases">
        <title>Draft Genome sequence of the fungus Inonotus baumii.</title>
        <authorList>
            <person name="Zhu H."/>
            <person name="Lin W."/>
        </authorList>
    </citation>
    <scope>NUCLEOTIDE SEQUENCE</scope>
    <source>
        <strain evidence="5">821</strain>
    </source>
</reference>
<dbReference type="Proteomes" id="UP000757232">
    <property type="component" value="Unassembled WGS sequence"/>
</dbReference>
<feature type="compositionally biased region" description="Basic and acidic residues" evidence="3">
    <location>
        <begin position="894"/>
        <end position="916"/>
    </location>
</feature>
<feature type="compositionally biased region" description="Low complexity" evidence="3">
    <location>
        <begin position="650"/>
        <end position="668"/>
    </location>
</feature>
<evidence type="ECO:0000256" key="2">
    <source>
        <dbReference type="ARBA" id="ARBA00022160"/>
    </source>
</evidence>
<evidence type="ECO:0000259" key="4">
    <source>
        <dbReference type="Pfam" id="PF02731"/>
    </source>
</evidence>
<dbReference type="InterPro" id="IPR017862">
    <property type="entry name" value="SKI-int_prot_SKIP"/>
</dbReference>
<accession>A0A9Q5HVE2</accession>
<feature type="compositionally biased region" description="Pro residues" evidence="3">
    <location>
        <begin position="1437"/>
        <end position="1453"/>
    </location>
</feature>
<feature type="region of interest" description="Disordered" evidence="3">
    <location>
        <begin position="1430"/>
        <end position="1466"/>
    </location>
</feature>
<feature type="compositionally biased region" description="Basic and acidic residues" evidence="3">
    <location>
        <begin position="700"/>
        <end position="712"/>
    </location>
</feature>
<gene>
    <name evidence="5" type="ORF">A7U60_g6172</name>
</gene>
<organism evidence="5 6">
    <name type="scientific">Sanghuangporus baumii</name>
    <name type="common">Phellinus baumii</name>
    <dbReference type="NCBI Taxonomy" id="108892"/>
    <lineage>
        <taxon>Eukaryota</taxon>
        <taxon>Fungi</taxon>
        <taxon>Dikarya</taxon>
        <taxon>Basidiomycota</taxon>
        <taxon>Agaricomycotina</taxon>
        <taxon>Agaricomycetes</taxon>
        <taxon>Hymenochaetales</taxon>
        <taxon>Hymenochaetaceae</taxon>
        <taxon>Sanghuangporus</taxon>
    </lineage>
</organism>
<feature type="compositionally biased region" description="Basic and acidic residues" evidence="3">
    <location>
        <begin position="1504"/>
        <end position="1518"/>
    </location>
</feature>
<feature type="compositionally biased region" description="Polar residues" evidence="3">
    <location>
        <begin position="1696"/>
        <end position="1710"/>
    </location>
</feature>
<feature type="compositionally biased region" description="Polar residues" evidence="3">
    <location>
        <begin position="1212"/>
        <end position="1234"/>
    </location>
</feature>
<dbReference type="Pfam" id="PF02731">
    <property type="entry name" value="SKIP_SNW"/>
    <property type="match status" value="1"/>
</dbReference>
<dbReference type="EMBL" id="LNZH02000199">
    <property type="protein sequence ID" value="OCB86713.1"/>
    <property type="molecule type" value="Genomic_DNA"/>
</dbReference>
<feature type="compositionally biased region" description="Polar residues" evidence="3">
    <location>
        <begin position="866"/>
        <end position="876"/>
    </location>
</feature>
<name>A0A9Q5HVE2_SANBA</name>
<dbReference type="PANTHER" id="PTHR12096">
    <property type="entry name" value="NUCLEAR PROTEIN SKIP-RELATED"/>
    <property type="match status" value="1"/>
</dbReference>
<feature type="compositionally biased region" description="Low complexity" evidence="3">
    <location>
        <begin position="626"/>
        <end position="643"/>
    </location>
</feature>
<feature type="compositionally biased region" description="Low complexity" evidence="3">
    <location>
        <begin position="1276"/>
        <end position="1287"/>
    </location>
</feature>
<protein>
    <recommendedName>
        <fullName evidence="2">Pre-mRNA-processing protein 45</fullName>
    </recommendedName>
</protein>
<feature type="region of interest" description="Disordered" evidence="3">
    <location>
        <begin position="132"/>
        <end position="151"/>
    </location>
</feature>
<evidence type="ECO:0000256" key="3">
    <source>
        <dbReference type="SAM" id="MobiDB-lite"/>
    </source>
</evidence>
<feature type="compositionally biased region" description="Polar residues" evidence="3">
    <location>
        <begin position="719"/>
        <end position="732"/>
    </location>
</feature>
<feature type="region of interest" description="Disordered" evidence="3">
    <location>
        <begin position="1492"/>
        <end position="1710"/>
    </location>
</feature>
<feature type="region of interest" description="Disordered" evidence="3">
    <location>
        <begin position="204"/>
        <end position="242"/>
    </location>
</feature>
<evidence type="ECO:0000313" key="6">
    <source>
        <dbReference type="Proteomes" id="UP000757232"/>
    </source>
</evidence>
<evidence type="ECO:0000313" key="5">
    <source>
        <dbReference type="EMBL" id="OCB86713.1"/>
    </source>
</evidence>
<feature type="domain" description="SKI-interacting protein SKIP SNW" evidence="4">
    <location>
        <begin position="180"/>
        <end position="336"/>
    </location>
</feature>
<feature type="compositionally biased region" description="Polar residues" evidence="3">
    <location>
        <begin position="1259"/>
        <end position="1268"/>
    </location>
</feature>
<feature type="region of interest" description="Disordered" evidence="3">
    <location>
        <begin position="680"/>
        <end position="787"/>
    </location>
</feature>
<comment type="caution">
    <text evidence="5">The sequence shown here is derived from an EMBL/GenBank/DDBJ whole genome shotgun (WGS) entry which is preliminary data.</text>
</comment>
<feature type="region of interest" description="Disordered" evidence="3">
    <location>
        <begin position="958"/>
        <end position="1001"/>
    </location>
</feature>
<feature type="compositionally biased region" description="Basic and acidic residues" evidence="3">
    <location>
        <begin position="314"/>
        <end position="337"/>
    </location>
</feature>
<proteinExistence type="inferred from homology"/>
<feature type="region of interest" description="Disordered" evidence="3">
    <location>
        <begin position="866"/>
        <end position="931"/>
    </location>
</feature>
<dbReference type="GO" id="GO:0005681">
    <property type="term" value="C:spliceosomal complex"/>
    <property type="evidence" value="ECO:0007669"/>
    <property type="project" value="InterPro"/>
</dbReference>
<dbReference type="GO" id="GO:0000398">
    <property type="term" value="P:mRNA splicing, via spliceosome"/>
    <property type="evidence" value="ECO:0007669"/>
    <property type="project" value="InterPro"/>
</dbReference>
<feature type="compositionally biased region" description="Low complexity" evidence="3">
    <location>
        <begin position="988"/>
        <end position="999"/>
    </location>
</feature>
<dbReference type="InterPro" id="IPR004015">
    <property type="entry name" value="SKI-int_prot_SKIP_SNW-dom"/>
</dbReference>
<keyword evidence="6" id="KW-1185">Reference proteome</keyword>
<feature type="region of interest" description="Disordered" evidence="3">
    <location>
        <begin position="624"/>
        <end position="668"/>
    </location>
</feature>
<evidence type="ECO:0000256" key="1">
    <source>
        <dbReference type="ARBA" id="ARBA00010197"/>
    </source>
</evidence>
<dbReference type="OrthoDB" id="666364at2759"/>
<feature type="compositionally biased region" description="Low complexity" evidence="3">
    <location>
        <begin position="1668"/>
        <end position="1678"/>
    </location>
</feature>
<feature type="region of interest" description="Disordered" evidence="3">
    <location>
        <begin position="1199"/>
        <end position="1304"/>
    </location>
</feature>
<feature type="compositionally biased region" description="Pro residues" evidence="3">
    <location>
        <begin position="221"/>
        <end position="232"/>
    </location>
</feature>
<comment type="similarity">
    <text evidence="1">Belongs to the SNW family.</text>
</comment>
<feature type="compositionally biased region" description="Low complexity" evidence="3">
    <location>
        <begin position="744"/>
        <end position="767"/>
    </location>
</feature>
<feature type="compositionally biased region" description="Low complexity" evidence="3">
    <location>
        <begin position="1599"/>
        <end position="1610"/>
    </location>
</feature>
<feature type="compositionally biased region" description="Basic and acidic residues" evidence="3">
    <location>
        <begin position="387"/>
        <end position="408"/>
    </location>
</feature>
<feature type="region of interest" description="Disordered" evidence="3">
    <location>
        <begin position="312"/>
        <end position="417"/>
    </location>
</feature>
<sequence length="1710" mass="183420">MAALASLLPKPVFAPAVSDDEDLDEKTQFVSSSMTIVTRQPVPPYGKRKGWKPTSQADFGDGGAYPECHVAQYPLEMGKKKASSGNTLALQVDSEGNVRYDAIAHQGHREGKIVQSQFKDLVPLAHRKDLDESTRTMERPPEEDVEATTERTRQALEKVVNGKIKSSSVKNVPGQGNSSFIRYTPGQQGGANGLKQRIIKMSEVAEDPLEPPRFKHKKIPRGPPSPPPPVLRSPPRKATAQEQKEWMIPPCISNWKNNKGFTIPLDKRLAADGRGLQDVHINDNFAKFSEALYIADRHAREEVRQRALMQQKLAQKEKEAKEEHLRSLAQRAREERSGVPARPTVASSTAMKTGLAEYGSDTDSGSASEAESEKRADSDEDSAEDEEARRVRDQMRAEKRREREREMRMSNMGTEQRAKMLARQQNRDISEKVALGLAKPTLSKESMLDSRLFNQESLPAGFADDESYGLYDRPLFHGSSAAAAIYKAPSNMAEGNEDSFGGGTEEGIGKALDNDRFGLGQPRVGFEGANDQEVREGPVQFEKDTAGDVFGVDQFLDEAKSGKKRGLDTSAPKQNSFLSSLLTLIITSFAVDGVCQSIDEVDSLRTHRVVTPVNLKERIALLQQKASGNSSAPHASAASPTSPGVSLMTSVSASSSAANSPAGSSNSALRERIAKFEQKGGVPVPRGSFGFGAPPPPVEQTHEGRAARKKGELYGNRIASVNNRSRSGQMSPPSALRPHLTGNAAVSAASSRSLTLSPSVSESSALDVPRDASPVRKRSVSTSSLATKRPASAIFPTADSIILGTFDEGGSADDDAPMSGTLLFASEEPQEQPQVSRRISISGAYAMRSFSSDSSFDAVQASLLSETDDIQLSQPGPSEREKVPEPASMPQSSSDDHNRKITFGDDHQRDGSEQRADSVALAPREAPSPEVVAVEQIGMEQLEVTDDESSVKTPIVATFSPSSTSAPIEGDTADPDGLDVPSEDPALSDVSTSFTDSSSPLNASFEVGERVYCETRKLVVIPPSGSNDPTITRELEQESEIATSSVGSQESAIFENKTVSALGISGTDENRGSTETVSPTTISIPTDIAEKRPLSPQSTGSSSVRRRSPPVPLVIQHGKEYSEPSLDPTIGPKSFHAVVHGRTTVPVRANSGESLPKTTFSRPQVPLVRPHDGMPDTPASPDLSTLVAQAMYLEQRLVSGEIDAGTPRPEETTFQQGSKSQMEADSQSEPQASHVTFPRSPEANDEAPAPPPKSRDARTLSQLATNVGSGPRKSWSRSSGNASSDDSVPVLTPPSPTFDLTEPPLFEEPQQIPALGVGVNVADEHGEVEGRRSISSVLSSPGRSARKKVLSLFSRSGHSNSTLTLPARLVTARQQQVTGGTRLTSIPVPLFTDDLLSESTRHSCDSAPGSGSSVFACGSICPSSTLLPSPVQETIISPPPSSPSPGPPVPIPRSPKEDTPDVPRPVSVFSTASAYSNTPSPLAFELFDSFPDVPRSVPNSFEQNRSEEQDGIEMRLESIENLDVKVVAQPKEEEEDPHSPPPTPPPKTPDLRRFAVSTPVPPRIQVNTLPPLPPPPPKSPPPYSHSPPPSLPGKDEDFTPTTSTSTSSLSRAQMRKSKSKPNLRLPHLPYLSSARGHGHGHEREKSDSSASDTYMHMSSPPNFPPPSSFSQHSHSSTSIFGAISRSFSSHRKRKNSAASALTISTGHGGS</sequence>
<feature type="compositionally biased region" description="Pro residues" evidence="3">
    <location>
        <begin position="1570"/>
        <end position="1591"/>
    </location>
</feature>